<name>A0A8S9K5A4_BRACR</name>
<evidence type="ECO:0000313" key="1">
    <source>
        <dbReference type="EMBL" id="KAF2589057.1"/>
    </source>
</evidence>
<gene>
    <name evidence="1" type="ORF">F2Q70_00040631</name>
</gene>
<reference evidence="1" key="1">
    <citation type="submission" date="2019-12" db="EMBL/GenBank/DDBJ databases">
        <title>Genome sequencing and annotation of Brassica cretica.</title>
        <authorList>
            <person name="Studholme D.J."/>
            <person name="Sarris P.F."/>
        </authorList>
    </citation>
    <scope>NUCLEOTIDE SEQUENCE</scope>
    <source>
        <strain evidence="1">PFS-102/07</strain>
        <tissue evidence="1">Leaf</tissue>
    </source>
</reference>
<dbReference type="EMBL" id="QGKY02000190">
    <property type="protein sequence ID" value="KAF2589057.1"/>
    <property type="molecule type" value="Genomic_DNA"/>
</dbReference>
<sequence>MTRSGNPDLRYGGIKQCGVQKEYQNIKLSLVVGSPYRCFLPSIRNLGTTSSSVAASLLQSGRLSSKLQLSLPSQFWDDTLNAISGSTQHQFLARIAWQAVIYETWRKRNHRLHRGSFSSL</sequence>
<protein>
    <submittedName>
        <fullName evidence="1">Uncharacterized protein</fullName>
    </submittedName>
</protein>
<organism evidence="1">
    <name type="scientific">Brassica cretica</name>
    <name type="common">Mustard</name>
    <dbReference type="NCBI Taxonomy" id="69181"/>
    <lineage>
        <taxon>Eukaryota</taxon>
        <taxon>Viridiplantae</taxon>
        <taxon>Streptophyta</taxon>
        <taxon>Embryophyta</taxon>
        <taxon>Tracheophyta</taxon>
        <taxon>Spermatophyta</taxon>
        <taxon>Magnoliopsida</taxon>
        <taxon>eudicotyledons</taxon>
        <taxon>Gunneridae</taxon>
        <taxon>Pentapetalae</taxon>
        <taxon>rosids</taxon>
        <taxon>malvids</taxon>
        <taxon>Brassicales</taxon>
        <taxon>Brassicaceae</taxon>
        <taxon>Brassiceae</taxon>
        <taxon>Brassica</taxon>
    </lineage>
</organism>
<comment type="caution">
    <text evidence="1">The sequence shown here is derived from an EMBL/GenBank/DDBJ whole genome shotgun (WGS) entry which is preliminary data.</text>
</comment>
<proteinExistence type="predicted"/>
<dbReference type="AlphaFoldDB" id="A0A8S9K5A4"/>
<accession>A0A8S9K5A4</accession>